<accession>A0A0B6X0V3</accession>
<dbReference type="InterPro" id="IPR008930">
    <property type="entry name" value="Terpenoid_cyclase/PrenylTrfase"/>
</dbReference>
<name>A0A0B6X0V3_9BACT</name>
<dbReference type="OrthoDB" id="9788790at2"/>
<dbReference type="SUPFAM" id="SSF48239">
    <property type="entry name" value="Terpenoid cyclases/Protein prenyltransferases"/>
    <property type="match status" value="1"/>
</dbReference>
<evidence type="ECO:0008006" key="3">
    <source>
        <dbReference type="Google" id="ProtNLM"/>
    </source>
</evidence>
<evidence type="ECO:0000313" key="1">
    <source>
        <dbReference type="EMBL" id="CDM66597.1"/>
    </source>
</evidence>
<dbReference type="STRING" id="454194.PYK22_02629"/>
<reference evidence="1 2" key="1">
    <citation type="submission" date="2013-12" db="EMBL/GenBank/DDBJ databases">
        <authorList>
            <person name="Stott M."/>
        </authorList>
    </citation>
    <scope>NUCLEOTIDE SEQUENCE [LARGE SCALE GENOMIC DNA]</scope>
    <source>
        <strain evidence="1 2">K22</strain>
    </source>
</reference>
<dbReference type="RefSeq" id="WP_157770875.1">
    <property type="nucleotide sequence ID" value="NZ_CBXV010000008.1"/>
</dbReference>
<proteinExistence type="predicted"/>
<dbReference type="Proteomes" id="UP000031518">
    <property type="component" value="Unassembled WGS sequence"/>
</dbReference>
<evidence type="ECO:0000313" key="2">
    <source>
        <dbReference type="Proteomes" id="UP000031518"/>
    </source>
</evidence>
<dbReference type="AlphaFoldDB" id="A0A0B6X0V3"/>
<keyword evidence="2" id="KW-1185">Reference proteome</keyword>
<sequence>MRTNDELERACESLANWCRARDYAGHDPYDGLNSRIFQATPFKRWRAARLFWTQLFKRSPINFRSIARVPAEKNAKGIALFALAALARFRTYRKLEDETEARALLDTLLRLRLPQRRGACWGYPFDWQGRAFFAPRGTPTIVPTAFAVRALVEASRDLDEARYLAVARSACDFISEELNRSEESANELCFSYSPIDRTRVYNASLLAAEALASVGAVTGEAHLLEYAARAARYVVRRQRDDGSWAYGADDFQSWCDNFHTAFILTSLARIIHSGVREAAFEKALERGYLFWRERFFLADGRPKYYHDALHPVDAHSIGAAIIAFIEIGEKDGLRQAERVARWAIEHLRDPEGYFYYQRRRFFTVRIPYMRWTQAWMLYALARLIERKYADSFDATTSHALVANRHIESNDHATQDWSGEEA</sequence>
<protein>
    <recommendedName>
        <fullName evidence="3">Delta-aminolevulinic acid dehydratase</fullName>
    </recommendedName>
</protein>
<reference evidence="1 2" key="2">
    <citation type="submission" date="2015-01" db="EMBL/GenBank/DDBJ databases">
        <title>Complete genome sequence of Pyrinomonas methylaliphatogenes type strain K22T.</title>
        <authorList>
            <person name="Lee K.C.Y."/>
            <person name="Power J.F."/>
            <person name="Dunfield P.F."/>
            <person name="Morgan X.C."/>
            <person name="Huttenhower C."/>
            <person name="Stott M.B."/>
        </authorList>
    </citation>
    <scope>NUCLEOTIDE SEQUENCE [LARGE SCALE GENOMIC DNA]</scope>
    <source>
        <strain evidence="1 2">K22</strain>
    </source>
</reference>
<gene>
    <name evidence="1" type="ORF">PYK22_02629</name>
</gene>
<organism evidence="1 2">
    <name type="scientific">Pyrinomonas methylaliphatogenes</name>
    <dbReference type="NCBI Taxonomy" id="454194"/>
    <lineage>
        <taxon>Bacteria</taxon>
        <taxon>Pseudomonadati</taxon>
        <taxon>Acidobacteriota</taxon>
        <taxon>Blastocatellia</taxon>
        <taxon>Blastocatellales</taxon>
        <taxon>Pyrinomonadaceae</taxon>
        <taxon>Pyrinomonas</taxon>
    </lineage>
</organism>
<dbReference type="EMBL" id="CBXV010000008">
    <property type="protein sequence ID" value="CDM66597.1"/>
    <property type="molecule type" value="Genomic_DNA"/>
</dbReference>
<dbReference type="Gene3D" id="1.50.10.20">
    <property type="match status" value="1"/>
</dbReference>